<dbReference type="InterPro" id="IPR001444">
    <property type="entry name" value="Flag_bb_rod_N"/>
</dbReference>
<comment type="caution">
    <text evidence="8">The sequence shown here is derived from an EMBL/GenBank/DDBJ whole genome shotgun (WGS) entry which is preliminary data.</text>
</comment>
<dbReference type="eggNOG" id="COG1815">
    <property type="taxonomic scope" value="Bacteria"/>
</dbReference>
<keyword evidence="9" id="KW-1185">Reference proteome</keyword>
<dbReference type="GO" id="GO:0030694">
    <property type="term" value="C:bacterial-type flagellum basal body, rod"/>
    <property type="evidence" value="ECO:0007669"/>
    <property type="project" value="InterPro"/>
</dbReference>
<dbReference type="EMBL" id="AWXZ01000013">
    <property type="protein sequence ID" value="ESR26786.1"/>
    <property type="molecule type" value="Genomic_DNA"/>
</dbReference>
<dbReference type="AlphaFoldDB" id="V4RL49"/>
<comment type="subcellular location">
    <subcellularLocation>
        <location evidence="1 6">Bacterial flagellum basal body</location>
    </subcellularLocation>
</comment>
<dbReference type="NCBIfam" id="TIGR01396">
    <property type="entry name" value="FlgB"/>
    <property type="match status" value="1"/>
</dbReference>
<gene>
    <name evidence="8" type="ORF">N177_0570</name>
</gene>
<evidence type="ECO:0000256" key="3">
    <source>
        <dbReference type="ARBA" id="ARBA00014376"/>
    </source>
</evidence>
<evidence type="ECO:0000256" key="5">
    <source>
        <dbReference type="ARBA" id="ARBA00024934"/>
    </source>
</evidence>
<dbReference type="PIRSF" id="PIRSF002889">
    <property type="entry name" value="Rod_FlgB"/>
    <property type="match status" value="1"/>
</dbReference>
<protein>
    <recommendedName>
        <fullName evidence="3 6">Flagellar basal body rod protein FlgB</fullName>
    </recommendedName>
</protein>
<sequence length="116" mass="12708">MSWLQQRQDVLAENVANADTPRYAARDLESLDLSKYVNEGRKIRPVRTDVSHMTLDSAGGAPRIVSTSSFETTPSGNSVALEEEMMKVAQTQMDYQLASGLYARSVSVLKTALGRA</sequence>
<comment type="similarity">
    <text evidence="2 6">Belongs to the flagella basal body rod proteins family.</text>
</comment>
<comment type="subunit">
    <text evidence="6">The basal body constitutes a major portion of the flagellar organelle and consists of a number of rings mounted on a central rod.</text>
</comment>
<reference evidence="8 9" key="1">
    <citation type="journal article" date="2014" name="Genome Announc.">
        <title>Draft Genome Sequence of Lutibaculum baratangense Strain AMV1T, Isolated from a Mud Volcano in Andamans, India.</title>
        <authorList>
            <person name="Singh A."/>
            <person name="Sreenivas A."/>
            <person name="Sathyanarayana Reddy G."/>
            <person name="Pinnaka A.K."/>
            <person name="Shivaji S."/>
        </authorList>
    </citation>
    <scope>NUCLEOTIDE SEQUENCE [LARGE SCALE GENOMIC DNA]</scope>
    <source>
        <strain evidence="8 9">AMV1</strain>
    </source>
</reference>
<name>V4RL49_9HYPH</name>
<dbReference type="InterPro" id="IPR006300">
    <property type="entry name" value="FlgB"/>
</dbReference>
<evidence type="ECO:0000256" key="4">
    <source>
        <dbReference type="ARBA" id="ARBA00023143"/>
    </source>
</evidence>
<evidence type="ECO:0000256" key="1">
    <source>
        <dbReference type="ARBA" id="ARBA00004117"/>
    </source>
</evidence>
<feature type="domain" description="Flagellar basal body rod protein N-terminal" evidence="7">
    <location>
        <begin position="2"/>
        <end position="23"/>
    </location>
</feature>
<organism evidence="8 9">
    <name type="scientific">Lutibaculum baratangense AMV1</name>
    <dbReference type="NCBI Taxonomy" id="631454"/>
    <lineage>
        <taxon>Bacteria</taxon>
        <taxon>Pseudomonadati</taxon>
        <taxon>Pseudomonadota</taxon>
        <taxon>Alphaproteobacteria</taxon>
        <taxon>Hyphomicrobiales</taxon>
        <taxon>Tepidamorphaceae</taxon>
        <taxon>Lutibaculum</taxon>
    </lineage>
</organism>
<keyword evidence="4 6" id="KW-0975">Bacterial flagellum</keyword>
<evidence type="ECO:0000313" key="8">
    <source>
        <dbReference type="EMBL" id="ESR26786.1"/>
    </source>
</evidence>
<comment type="function">
    <text evidence="5 6">Structural component of flagellum, the bacterial motility apparatus. Part of the rod structure of flagellar basal body.</text>
</comment>
<evidence type="ECO:0000313" key="9">
    <source>
        <dbReference type="Proteomes" id="UP000017819"/>
    </source>
</evidence>
<evidence type="ECO:0000259" key="7">
    <source>
        <dbReference type="Pfam" id="PF00460"/>
    </source>
</evidence>
<proteinExistence type="inferred from homology"/>
<dbReference type="Proteomes" id="UP000017819">
    <property type="component" value="Unassembled WGS sequence"/>
</dbReference>
<keyword evidence="8" id="KW-0282">Flagellum</keyword>
<dbReference type="STRING" id="631454.N177_0570"/>
<evidence type="ECO:0000256" key="2">
    <source>
        <dbReference type="ARBA" id="ARBA00009677"/>
    </source>
</evidence>
<dbReference type="Pfam" id="PF00460">
    <property type="entry name" value="Flg_bb_rod"/>
    <property type="match status" value="1"/>
</dbReference>
<keyword evidence="8" id="KW-0969">Cilium</keyword>
<dbReference type="GO" id="GO:0071973">
    <property type="term" value="P:bacterial-type flagellum-dependent cell motility"/>
    <property type="evidence" value="ECO:0007669"/>
    <property type="project" value="InterPro"/>
</dbReference>
<evidence type="ECO:0000256" key="6">
    <source>
        <dbReference type="PIRNR" id="PIRNR002889"/>
    </source>
</evidence>
<accession>V4RL49</accession>
<keyword evidence="8" id="KW-0966">Cell projection</keyword>
<dbReference type="PATRIC" id="fig|631454.5.peg.560"/>